<comment type="caution">
    <text evidence="1">The sequence shown here is derived from an EMBL/GenBank/DDBJ whole genome shotgun (WGS) entry which is preliminary data.</text>
</comment>
<accession>A0A917VNH3</accession>
<evidence type="ECO:0000313" key="1">
    <source>
        <dbReference type="EMBL" id="GGK98676.1"/>
    </source>
</evidence>
<evidence type="ECO:0000313" key="2">
    <source>
        <dbReference type="Proteomes" id="UP000645217"/>
    </source>
</evidence>
<keyword evidence="2" id="KW-1185">Reference proteome</keyword>
<gene>
    <name evidence="1" type="ORF">GCM10007964_46090</name>
</gene>
<name>A0A917VNH3_9ACTN</name>
<dbReference type="AlphaFoldDB" id="A0A917VNH3"/>
<reference evidence="1" key="2">
    <citation type="submission" date="2020-09" db="EMBL/GenBank/DDBJ databases">
        <authorList>
            <person name="Sun Q."/>
            <person name="Ohkuma M."/>
        </authorList>
    </citation>
    <scope>NUCLEOTIDE SEQUENCE</scope>
    <source>
        <strain evidence="1">JCM 13064</strain>
    </source>
</reference>
<protein>
    <submittedName>
        <fullName evidence="1">Uncharacterized protein</fullName>
    </submittedName>
</protein>
<reference evidence="1" key="1">
    <citation type="journal article" date="2014" name="Int. J. Syst. Evol. Microbiol.">
        <title>Complete genome sequence of Corynebacterium casei LMG S-19264T (=DSM 44701T), isolated from a smear-ripened cheese.</title>
        <authorList>
            <consortium name="US DOE Joint Genome Institute (JGI-PGF)"/>
            <person name="Walter F."/>
            <person name="Albersmeier A."/>
            <person name="Kalinowski J."/>
            <person name="Ruckert C."/>
        </authorList>
    </citation>
    <scope>NUCLEOTIDE SEQUENCE</scope>
    <source>
        <strain evidence="1">JCM 13064</strain>
    </source>
</reference>
<organism evidence="1 2">
    <name type="scientific">Sphaerisporangium melleum</name>
    <dbReference type="NCBI Taxonomy" id="321316"/>
    <lineage>
        <taxon>Bacteria</taxon>
        <taxon>Bacillati</taxon>
        <taxon>Actinomycetota</taxon>
        <taxon>Actinomycetes</taxon>
        <taxon>Streptosporangiales</taxon>
        <taxon>Streptosporangiaceae</taxon>
        <taxon>Sphaerisporangium</taxon>
    </lineage>
</organism>
<sequence length="70" mass="7633">MAMLGHSPAPVLQAPVLQASLNLQGECVVHRLWAESVNHPQNTARPESRPSELAILFSLVRADGTPIRPR</sequence>
<dbReference type="Proteomes" id="UP000645217">
    <property type="component" value="Unassembled WGS sequence"/>
</dbReference>
<dbReference type="EMBL" id="BMNT01000026">
    <property type="protein sequence ID" value="GGK98676.1"/>
    <property type="molecule type" value="Genomic_DNA"/>
</dbReference>
<proteinExistence type="predicted"/>